<keyword evidence="2" id="KW-1185">Reference proteome</keyword>
<name>A0ACC3CIX9_PYRYE</name>
<comment type="caution">
    <text evidence="1">The sequence shown here is derived from an EMBL/GenBank/DDBJ whole genome shotgun (WGS) entry which is preliminary data.</text>
</comment>
<dbReference type="EMBL" id="CM020620">
    <property type="protein sequence ID" value="KAK1870127.1"/>
    <property type="molecule type" value="Genomic_DNA"/>
</dbReference>
<dbReference type="Proteomes" id="UP000798662">
    <property type="component" value="Chromosome 3"/>
</dbReference>
<evidence type="ECO:0000313" key="2">
    <source>
        <dbReference type="Proteomes" id="UP000798662"/>
    </source>
</evidence>
<gene>
    <name evidence="1" type="ORF">I4F81_012589</name>
</gene>
<evidence type="ECO:0000313" key="1">
    <source>
        <dbReference type="EMBL" id="KAK1870127.1"/>
    </source>
</evidence>
<accession>A0ACC3CIX9</accession>
<sequence>MEQSPLDDREYRRLTLPNELRVLLVSDQVADRAAACLSVGVGSRADPDDLPGLAHFCEHMAFLGTAKYPDEASYRAFIKAHGGWHNASTGAESTDYYFSVMVDKAERAAGGEGDSGGASRAEDDATQGCDANGAPAKSVSAECAPAKCAPSAAARDGPTPSLEGSTKARDAAPAAGCAPSPPIPPGLAPYLEALDRFAQFFIAPLFTPSATSREVQAVEGEFKSGLLHDGNRRCQVLRQAVAPGHPARKWGVGNAASLWDKPTAAGVDVRAALLAFHKRHYSANRMTLVLVAPAPLDTLAVWAEALFDAIPNTRAPVASDAYAGWPPFGPAETGRRLHVVPIEEHRWLSLFWVVPPFGATYLTDPAGYIAYRFNYGGPGSLLSALRARGWASSVSASSFECASHWQTVQVFVDLTRAGAEAATLDAVIQSILAYLRLLEKEGVTPRSYQDAADIARNFWTYRSREEPAPLAESLARRLHYLPDEHLLTGESLYAQYDEPLILDTLRLLTPAAAVVMVVDPAFEGSTDLVEERYGTAYSISRIPEATLAAWAAAEPWPELAVGPPNAFIPTDLSLVCDALDGTADDGGQPARKGLTAVPTRVAEPTVLPGVPSPLFVVDCNGDADAASGEVGGDPSLAPAPQTEGAEATPVNPPVWESPLLPPVVPLADAPLSTHPVVLRDDASVRLHYKLDRTFRRPKAYVCVRLHTPAVHRSARSWVLADLATLVLADSLTEETADAADAGLFVGVAPTTDGLSLSLSGYTHKLPLLLAVAVERLARFQADPARFARVYEVLQRDYKNSLKQDPLDHASSTVSMLTATPMWHLLDLINVFGEDSGKSSPRPALGARGGEKGVMASEPLPPSPAEVEAFVASLWPGGVFIEALITGNVSPEGALAMVATIQAALPSPPLPTLEVPARRVVQLPIRQTVVARIASPNPLDPNSAVQVVYQLGLGGDPAVDVALGLLSSMLSDRVFTVLRTEQQLGYDVSAWCYCSAGVNGLCVAVQSPSASPETVAARIQACLDDFGAVTLPAMDAAPFKVALRAALREPDKHLWGQTSRYLGEVFNHTYDYGRREAQAVALDGVDTAALCRLWATYLAADAPQRRMLVSAVHPPAHPPALSPAEERAAGGGGAVPGGTAGTAVAVAVAPPVAAAALPSERKSPATGWQYIVIKANTC</sequence>
<proteinExistence type="predicted"/>
<organism evidence="1 2">
    <name type="scientific">Pyropia yezoensis</name>
    <name type="common">Susabi-nori</name>
    <name type="synonym">Porphyra yezoensis</name>
    <dbReference type="NCBI Taxonomy" id="2788"/>
    <lineage>
        <taxon>Eukaryota</taxon>
        <taxon>Rhodophyta</taxon>
        <taxon>Bangiophyceae</taxon>
        <taxon>Bangiales</taxon>
        <taxon>Bangiaceae</taxon>
        <taxon>Pyropia</taxon>
    </lineage>
</organism>
<reference evidence="1" key="1">
    <citation type="submission" date="2019-11" db="EMBL/GenBank/DDBJ databases">
        <title>Nori genome reveals adaptations in red seaweeds to the harsh intertidal environment.</title>
        <authorList>
            <person name="Wang D."/>
            <person name="Mao Y."/>
        </authorList>
    </citation>
    <scope>NUCLEOTIDE SEQUENCE</scope>
    <source>
        <tissue evidence="1">Gametophyte</tissue>
    </source>
</reference>
<protein>
    <submittedName>
        <fullName evidence="1">Uncharacterized protein</fullName>
    </submittedName>
</protein>